<evidence type="ECO:0000259" key="2">
    <source>
        <dbReference type="Pfam" id="PF03109"/>
    </source>
</evidence>
<dbReference type="InterPro" id="IPR004147">
    <property type="entry name" value="ABC1_dom"/>
</dbReference>
<dbReference type="SUPFAM" id="SSF56112">
    <property type="entry name" value="Protein kinase-like (PK-like)"/>
    <property type="match status" value="1"/>
</dbReference>
<dbReference type="Gene3D" id="1.10.510.10">
    <property type="entry name" value="Transferase(Phosphotransferase) domain 1"/>
    <property type="match status" value="1"/>
</dbReference>
<accession>A0A075GRB2</accession>
<proteinExistence type="inferred from homology"/>
<dbReference type="AlphaFoldDB" id="A0A075GRB2"/>
<dbReference type="InterPro" id="IPR011009">
    <property type="entry name" value="Kinase-like_dom_sf"/>
</dbReference>
<gene>
    <name evidence="3" type="primary">aarF</name>
    <name evidence="3" type="synonym">ubiB</name>
</gene>
<feature type="domain" description="ABC1 atypical kinase-like" evidence="2">
    <location>
        <begin position="56"/>
        <end position="302"/>
    </location>
</feature>
<evidence type="ECO:0000256" key="1">
    <source>
        <dbReference type="ARBA" id="ARBA00009670"/>
    </source>
</evidence>
<dbReference type="EMBL" id="KF900703">
    <property type="protein sequence ID" value="AIF04268.1"/>
    <property type="molecule type" value="Genomic_DNA"/>
</dbReference>
<sequence>MRVWTFAKFIRQILKAGPADLDWIQSQGLLAVKLAQIFALRSDIIPVEKCRQLQQLYQHASSIPSESVFENLETRAPEGFFDAFEEIDKIPIAAASVGQVHRARLKTGDDVVIKVIKAQNEKAFRRDVRRMRRWLRIFLIFMPKLRKVGNPVALLNHVADYTTRELDLRNEISGADELKKIQLEIDDTFQMHRLRFPKYYRELSNHHVLVSEFIRGDSLEDGIDAGSLSWSTLLDLFRIHGAYLFGIGTFHGDLHPGNCIIDDDGMFVFIDNGAICHAPKHVSSSLFRFFEHLSNSDYDDAFQSLLGLSEEDLDELRKERYMSKMHQIYHDFEMRSIGEQSLTQIMMKTVRCAVEEAGAVFGEEAFPIIRALMYLDGLVIRTHPDVKLILSMSPYLEEFRTCLSIPEPYPPYKN</sequence>
<dbReference type="PANTHER" id="PTHR10566:SF113">
    <property type="entry name" value="PROTEIN ACTIVITY OF BC1 COMPLEX KINASE 7, CHLOROPLASTIC"/>
    <property type="match status" value="1"/>
</dbReference>
<organism evidence="3">
    <name type="scientific">uncultured marine group II/III euryarchaeote KM3_172_F11</name>
    <dbReference type="NCBI Taxonomy" id="1457929"/>
    <lineage>
        <taxon>Archaea</taxon>
        <taxon>Methanobacteriati</taxon>
        <taxon>Methanobacteriota</taxon>
        <taxon>environmental samples</taxon>
    </lineage>
</organism>
<protein>
    <submittedName>
        <fullName evidence="3">ABC-1 domain-containing protein (UbiB, aarF)</fullName>
    </submittedName>
</protein>
<dbReference type="PANTHER" id="PTHR10566">
    <property type="entry name" value="CHAPERONE-ACTIVITY OF BC1 COMPLEX CABC1 -RELATED"/>
    <property type="match status" value="1"/>
</dbReference>
<name>A0A075GRB2_9EURY</name>
<evidence type="ECO:0000313" key="3">
    <source>
        <dbReference type="EMBL" id="AIF04268.1"/>
    </source>
</evidence>
<dbReference type="Pfam" id="PF03109">
    <property type="entry name" value="ABC1"/>
    <property type="match status" value="1"/>
</dbReference>
<comment type="similarity">
    <text evidence="1">Belongs to the protein kinase superfamily. ADCK protein kinase family.</text>
</comment>
<dbReference type="CDD" id="cd05121">
    <property type="entry name" value="ABC1_ADCK3-like"/>
    <property type="match status" value="1"/>
</dbReference>
<dbReference type="InterPro" id="IPR050154">
    <property type="entry name" value="UbiB_kinase"/>
</dbReference>
<reference evidence="3" key="1">
    <citation type="journal article" date="2014" name="Genome Biol. Evol.">
        <title>Pangenome evidence for extensive interdomain horizontal transfer affecting lineage core and shell genes in uncultured planktonic thaumarchaeota and euryarchaeota.</title>
        <authorList>
            <person name="Deschamps P."/>
            <person name="Zivanovic Y."/>
            <person name="Moreira D."/>
            <person name="Rodriguez-Valera F."/>
            <person name="Lopez-Garcia P."/>
        </authorList>
    </citation>
    <scope>NUCLEOTIDE SEQUENCE</scope>
</reference>